<dbReference type="AlphaFoldDB" id="A0A9N8HQ18"/>
<name>A0A9N8HQ18_9STRA</name>
<proteinExistence type="predicted"/>
<dbReference type="EMBL" id="CAICTM010001387">
    <property type="protein sequence ID" value="CAB9523208.1"/>
    <property type="molecule type" value="Genomic_DNA"/>
</dbReference>
<gene>
    <name evidence="1" type="ORF">SEMRO_1389_G268580.1</name>
</gene>
<evidence type="ECO:0000313" key="2">
    <source>
        <dbReference type="Proteomes" id="UP001153069"/>
    </source>
</evidence>
<evidence type="ECO:0000313" key="1">
    <source>
        <dbReference type="EMBL" id="CAB9523208.1"/>
    </source>
</evidence>
<protein>
    <submittedName>
        <fullName evidence="1">Uncharacterized protein</fullName>
    </submittedName>
</protein>
<reference evidence="1" key="1">
    <citation type="submission" date="2020-06" db="EMBL/GenBank/DDBJ databases">
        <authorList>
            <consortium name="Plant Systems Biology data submission"/>
        </authorList>
    </citation>
    <scope>NUCLEOTIDE SEQUENCE</scope>
    <source>
        <strain evidence="1">D6</strain>
    </source>
</reference>
<accession>A0A9N8HQ18</accession>
<sequence>MSTENFTAKFRQSISFDWAAARDAIGDPIPSSDLLPDMKPATHETNDMAFAHGQGPQFKLQGEDVLEIAGGQGKEWIWINGEPKEDLEDGTWYLSSIDGFVVHFREHGDDQEAIIYVDGYSEKLVFKIHHGRDHMDVEGKGSKSYNGSTGLLGSHALNGLRVGRDGKTLIQVLNEFSQEWQVLPGEAQLFHNYDATTILPQ</sequence>
<comment type="caution">
    <text evidence="1">The sequence shown here is derived from an EMBL/GenBank/DDBJ whole genome shotgun (WGS) entry which is preliminary data.</text>
</comment>
<organism evidence="1 2">
    <name type="scientific">Seminavis robusta</name>
    <dbReference type="NCBI Taxonomy" id="568900"/>
    <lineage>
        <taxon>Eukaryota</taxon>
        <taxon>Sar</taxon>
        <taxon>Stramenopiles</taxon>
        <taxon>Ochrophyta</taxon>
        <taxon>Bacillariophyta</taxon>
        <taxon>Bacillariophyceae</taxon>
        <taxon>Bacillariophycidae</taxon>
        <taxon>Naviculales</taxon>
        <taxon>Naviculaceae</taxon>
        <taxon>Seminavis</taxon>
    </lineage>
</organism>
<dbReference type="Proteomes" id="UP001153069">
    <property type="component" value="Unassembled WGS sequence"/>
</dbReference>
<keyword evidence="2" id="KW-1185">Reference proteome</keyword>